<dbReference type="PROSITE" id="PS50156">
    <property type="entry name" value="SSD"/>
    <property type="match status" value="1"/>
</dbReference>
<evidence type="ECO:0000256" key="5">
    <source>
        <dbReference type="ARBA" id="ARBA00022989"/>
    </source>
</evidence>
<proteinExistence type="inferred from homology"/>
<gene>
    <name evidence="9" type="ORF">A5760_16530</name>
</gene>
<evidence type="ECO:0000313" key="10">
    <source>
        <dbReference type="Proteomes" id="UP000091914"/>
    </source>
</evidence>
<dbReference type="PANTHER" id="PTHR33406:SF11">
    <property type="entry name" value="MEMBRANE PROTEIN SCO6666-RELATED"/>
    <property type="match status" value="1"/>
</dbReference>
<dbReference type="AlphaFoldDB" id="A0A1A0VE69"/>
<sequence length="760" mass="80221">MRSPSNGTGDGMILTRLGALAQRRPRIIVGAALLFGLLAGVFGAPVSTHLPAGGYDDPHSESARAQGLLANDFHAGGMPIIFEITDPAGVDSPDVRARAQTVLDVLHHSSYAQQIGSYWSASPAIAASLISADHRTGLIVAQIAGTDSDAPPRAHEIADSVVGTHGTVTVRAAGQAIAYYDVNRQSRIDLIVTEAIAVPVTFAALVWIFGSVLAAILPIAVAVFAIAGTTAALRGLFMVTDVSVFALNLATALCLALAIDYTLFIINRYRDELAGGHNTADAMARTMTTAGRTVAYSAVTVALSLAVMAIFPMYFLRSLAWAGLTAVSLCLIGALVVAPALLTLLGERIDKWDIRKPAYRLMGRQAPAHKAPHDTFFYRSAVVAMRHAIPVVLLVTTVFIILGVPLLTMKVAYPDDRILPTTAQSRQAGDIMRAEFPQYGNAIRIVLPSGGPPAAVSDYALQLSRATDVLAVAAPGGTYINGARVSTDSIGAAQIDGASYLTVSSALDPYSSAGKAQLADLKHIRAPAPTLFGGVAQQNIDDVNAITSTLPVAFALIAAATSLLVFLLTGSILLPIKALAMNTLSLTAAFGAMVWIFQDGHLGGFGTTTTGHINAAFPPFIFCVAFGLSMDYEVFVVSRIREEWLNTDRAAGANEHAVALGLARTGRIVTAAATVMAIAFLAIIASQVQSMRMLGTGLAITVLLDAFLIRTVLVPAFMRLLGRANWWAPPPLRRWHDRWRLTDEPPRSASEPAEEVVDAV</sequence>
<dbReference type="Pfam" id="PF03176">
    <property type="entry name" value="MMPL"/>
    <property type="match status" value="2"/>
</dbReference>
<keyword evidence="5 7" id="KW-1133">Transmembrane helix</keyword>
<keyword evidence="3" id="KW-1003">Cell membrane</keyword>
<protein>
    <recommendedName>
        <fullName evidence="8">SSD domain-containing protein</fullName>
    </recommendedName>
</protein>
<evidence type="ECO:0000256" key="4">
    <source>
        <dbReference type="ARBA" id="ARBA00022692"/>
    </source>
</evidence>
<dbReference type="Proteomes" id="UP000091914">
    <property type="component" value="Unassembled WGS sequence"/>
</dbReference>
<evidence type="ECO:0000259" key="8">
    <source>
        <dbReference type="PROSITE" id="PS50156"/>
    </source>
</evidence>
<feature type="domain" description="SSD" evidence="8">
    <location>
        <begin position="213"/>
        <end position="344"/>
    </location>
</feature>
<dbReference type="InterPro" id="IPR000731">
    <property type="entry name" value="SSD"/>
</dbReference>
<feature type="transmembrane region" description="Helical" evidence="7">
    <location>
        <begin position="552"/>
        <end position="574"/>
    </location>
</feature>
<dbReference type="InterPro" id="IPR004869">
    <property type="entry name" value="MMPL_dom"/>
</dbReference>
<feature type="transmembrane region" description="Helical" evidence="7">
    <location>
        <begin position="694"/>
        <end position="713"/>
    </location>
</feature>
<dbReference type="InterPro" id="IPR050545">
    <property type="entry name" value="Mycobact_MmpL"/>
</dbReference>
<feature type="transmembrane region" description="Helical" evidence="7">
    <location>
        <begin position="668"/>
        <end position="688"/>
    </location>
</feature>
<reference evidence="9 10" key="1">
    <citation type="submission" date="2016-06" db="EMBL/GenBank/DDBJ databases">
        <authorList>
            <person name="Kjaerup R.B."/>
            <person name="Dalgaard T.S."/>
            <person name="Juul-Madsen H.R."/>
        </authorList>
    </citation>
    <scope>NUCLEOTIDE SEQUENCE [LARGE SCALE GENOMIC DNA]</scope>
    <source>
        <strain evidence="9 10">852002-51834_SCH5396731</strain>
    </source>
</reference>
<evidence type="ECO:0000313" key="9">
    <source>
        <dbReference type="EMBL" id="OBB81486.1"/>
    </source>
</evidence>
<keyword evidence="4 7" id="KW-0812">Transmembrane</keyword>
<comment type="subcellular location">
    <subcellularLocation>
        <location evidence="1">Cell membrane</location>
        <topology evidence="1">Multi-pass membrane protein</topology>
    </subcellularLocation>
</comment>
<dbReference type="GO" id="GO:0005886">
    <property type="term" value="C:plasma membrane"/>
    <property type="evidence" value="ECO:0007669"/>
    <property type="project" value="UniProtKB-SubCell"/>
</dbReference>
<dbReference type="SUPFAM" id="SSF82866">
    <property type="entry name" value="Multidrug efflux transporter AcrB transmembrane domain"/>
    <property type="match status" value="2"/>
</dbReference>
<feature type="transmembrane region" description="Helical" evidence="7">
    <location>
        <begin position="245"/>
        <end position="266"/>
    </location>
</feature>
<feature type="transmembrane region" description="Helical" evidence="7">
    <location>
        <begin position="579"/>
        <end position="597"/>
    </location>
</feature>
<dbReference type="Gene3D" id="1.20.1640.10">
    <property type="entry name" value="Multidrug efflux transporter AcrB transmembrane domain"/>
    <property type="match status" value="2"/>
</dbReference>
<keyword evidence="6 7" id="KW-0472">Membrane</keyword>
<evidence type="ECO:0000256" key="2">
    <source>
        <dbReference type="ARBA" id="ARBA00010157"/>
    </source>
</evidence>
<dbReference type="EMBL" id="LZSX01000077">
    <property type="protein sequence ID" value="OBB81486.1"/>
    <property type="molecule type" value="Genomic_DNA"/>
</dbReference>
<feature type="transmembrane region" description="Helical" evidence="7">
    <location>
        <begin position="321"/>
        <end position="346"/>
    </location>
</feature>
<evidence type="ECO:0000256" key="6">
    <source>
        <dbReference type="ARBA" id="ARBA00023136"/>
    </source>
</evidence>
<evidence type="ECO:0000256" key="1">
    <source>
        <dbReference type="ARBA" id="ARBA00004651"/>
    </source>
</evidence>
<accession>A0A1A0VE69</accession>
<evidence type="ECO:0000256" key="3">
    <source>
        <dbReference type="ARBA" id="ARBA00022475"/>
    </source>
</evidence>
<feature type="transmembrane region" description="Helical" evidence="7">
    <location>
        <begin position="216"/>
        <end position="239"/>
    </location>
</feature>
<dbReference type="RefSeq" id="WP_064883287.1">
    <property type="nucleotide sequence ID" value="NZ_LZSX01000077.1"/>
</dbReference>
<comment type="similarity">
    <text evidence="2">Belongs to the resistance-nodulation-cell division (RND) (TC 2.A.6) family. MmpL subfamily.</text>
</comment>
<name>A0A1A0VE69_9MYCO</name>
<comment type="caution">
    <text evidence="9">The sequence shown here is derived from an EMBL/GenBank/DDBJ whole genome shotgun (WGS) entry which is preliminary data.</text>
</comment>
<feature type="transmembrane region" description="Helical" evidence="7">
    <location>
        <begin position="617"/>
        <end position="637"/>
    </location>
</feature>
<organism evidence="9 10">
    <name type="scientific">Mycobacterium colombiense</name>
    <dbReference type="NCBI Taxonomy" id="339268"/>
    <lineage>
        <taxon>Bacteria</taxon>
        <taxon>Bacillati</taxon>
        <taxon>Actinomycetota</taxon>
        <taxon>Actinomycetes</taxon>
        <taxon>Mycobacteriales</taxon>
        <taxon>Mycobacteriaceae</taxon>
        <taxon>Mycobacterium</taxon>
        <taxon>Mycobacterium avium complex (MAC)</taxon>
    </lineage>
</organism>
<dbReference type="PANTHER" id="PTHR33406">
    <property type="entry name" value="MEMBRANE PROTEIN MJ1562-RELATED"/>
    <property type="match status" value="1"/>
</dbReference>
<evidence type="ECO:0000256" key="7">
    <source>
        <dbReference type="SAM" id="Phobius"/>
    </source>
</evidence>
<feature type="transmembrane region" description="Helical" evidence="7">
    <location>
        <begin position="293"/>
        <end position="315"/>
    </location>
</feature>
<feature type="transmembrane region" description="Helical" evidence="7">
    <location>
        <begin position="388"/>
        <end position="407"/>
    </location>
</feature>